<dbReference type="Proteomes" id="UP000691718">
    <property type="component" value="Unassembled WGS sequence"/>
</dbReference>
<organism evidence="4 5">
    <name type="scientific">Parnassius apollo</name>
    <name type="common">Apollo butterfly</name>
    <name type="synonym">Papilio apollo</name>
    <dbReference type="NCBI Taxonomy" id="110799"/>
    <lineage>
        <taxon>Eukaryota</taxon>
        <taxon>Metazoa</taxon>
        <taxon>Ecdysozoa</taxon>
        <taxon>Arthropoda</taxon>
        <taxon>Hexapoda</taxon>
        <taxon>Insecta</taxon>
        <taxon>Pterygota</taxon>
        <taxon>Neoptera</taxon>
        <taxon>Endopterygota</taxon>
        <taxon>Lepidoptera</taxon>
        <taxon>Glossata</taxon>
        <taxon>Ditrysia</taxon>
        <taxon>Papilionoidea</taxon>
        <taxon>Papilionidae</taxon>
        <taxon>Parnassiinae</taxon>
        <taxon>Parnassini</taxon>
        <taxon>Parnassius</taxon>
        <taxon>Parnassius</taxon>
    </lineage>
</organism>
<dbReference type="PROSITE" id="PS00624">
    <property type="entry name" value="GMC_OXRED_2"/>
    <property type="match status" value="1"/>
</dbReference>
<keyword evidence="1" id="KW-0285">Flavoprotein</keyword>
<dbReference type="PROSITE" id="PS00623">
    <property type="entry name" value="GMC_OXRED_1"/>
    <property type="match status" value="1"/>
</dbReference>
<dbReference type="InterPro" id="IPR012132">
    <property type="entry name" value="GMC_OxRdtase"/>
</dbReference>
<protein>
    <submittedName>
        <fullName evidence="4">(apollo) hypothetical protein</fullName>
    </submittedName>
</protein>
<dbReference type="GO" id="GO:0016614">
    <property type="term" value="F:oxidoreductase activity, acting on CH-OH group of donors"/>
    <property type="evidence" value="ECO:0007669"/>
    <property type="project" value="InterPro"/>
</dbReference>
<feature type="domain" description="Glucose-methanol-choline oxidoreductase N-terminal" evidence="3">
    <location>
        <begin position="383"/>
        <end position="397"/>
    </location>
</feature>
<sequence>MRSSLKEGLDRRCQGIEDDKYYSLATMLDPRYNMNFFTPDNVPMIRRTFLAEFVRRSEDIGSSIDEEVVQMRHDHPAPLLAVALWLVVVLPTNTQFVNPVSSFLNFLQEGSYQLDNEPLDQINMLSEYDFIIVGAGTAGCVLANRLTEIPDWKVLLVEAGNNENFVMDIPILANYLQFTSANWGYKTKPSSKYCAGFENQQCNWPRGKVVGGSSVLNYMIYTRGTPYDYNFWKEMGNEGWGWDDVLPYFKKVENFNIPSLDDPKYHGHEGYLNVEYSPYRTTKSKAWVKAAQEMGFKYTDYNGASPAGTSFLQLSMKNGTRHSSSRAYLHPINKRKNLHLSKGSMVTKLIFDKTKTKVIGVEMEKRNRKFKILAKKEVILSAGAINSPQLLMLSGIGPKSHLQAMNIPIVKDLPVGYNLMDHIAAGGVQFMVNRQNMSLNTEYILNHLDLVFKWMRTHKGPLSIPGGCEALIFMDLKDKFNSTGWPDMELLFISGGLNADPLLRKNFGFDEQIYMDTYSSLEKQDVFMVFPMLMRPKSKGRVMLSSRNPKVHPTLIPNYFEYPEDLQKIVEGIKVAIQISRQAAMRKLGAKLYDVPIEDCLRYGPFGSDAYFACQAQMFTFTIYHQSGTCKMGVKADPSSVVDPRLRVHGVAKVRVIDASIMPEIVSSHTNAPVFMIAEKGADMIKEDWERLR</sequence>
<dbReference type="GO" id="GO:0050660">
    <property type="term" value="F:flavin adenine dinucleotide binding"/>
    <property type="evidence" value="ECO:0007669"/>
    <property type="project" value="InterPro"/>
</dbReference>
<dbReference type="AlphaFoldDB" id="A0A8S3Y0J9"/>
<evidence type="ECO:0000313" key="5">
    <source>
        <dbReference type="Proteomes" id="UP000691718"/>
    </source>
</evidence>
<dbReference type="OrthoDB" id="269227at2759"/>
<dbReference type="EMBL" id="CAJQZP010001411">
    <property type="protein sequence ID" value="CAG5044452.1"/>
    <property type="molecule type" value="Genomic_DNA"/>
</dbReference>
<comment type="caution">
    <text evidence="4">The sequence shown here is derived from an EMBL/GenBank/DDBJ whole genome shotgun (WGS) entry which is preliminary data.</text>
</comment>
<reference evidence="4" key="1">
    <citation type="submission" date="2021-04" db="EMBL/GenBank/DDBJ databases">
        <authorList>
            <person name="Tunstrom K."/>
        </authorList>
    </citation>
    <scope>NUCLEOTIDE SEQUENCE</scope>
</reference>
<evidence type="ECO:0000259" key="2">
    <source>
        <dbReference type="PROSITE" id="PS00623"/>
    </source>
</evidence>
<feature type="domain" description="Glucose-methanol-choline oxidoreductase N-terminal" evidence="2">
    <location>
        <begin position="207"/>
        <end position="230"/>
    </location>
</feature>
<evidence type="ECO:0000259" key="3">
    <source>
        <dbReference type="PROSITE" id="PS00624"/>
    </source>
</evidence>
<dbReference type="InterPro" id="IPR007867">
    <property type="entry name" value="GMC_OxRtase_C"/>
</dbReference>
<evidence type="ECO:0000256" key="1">
    <source>
        <dbReference type="RuleBase" id="RU003968"/>
    </source>
</evidence>
<keyword evidence="1" id="KW-0274">FAD</keyword>
<dbReference type="PIRSF" id="PIRSF000137">
    <property type="entry name" value="Alcohol_oxidase"/>
    <property type="match status" value="1"/>
</dbReference>
<comment type="similarity">
    <text evidence="1">Belongs to the GMC oxidoreductase family.</text>
</comment>
<dbReference type="Pfam" id="PF05199">
    <property type="entry name" value="GMC_oxred_C"/>
    <property type="match status" value="1"/>
</dbReference>
<evidence type="ECO:0000313" key="4">
    <source>
        <dbReference type="EMBL" id="CAG5044452.1"/>
    </source>
</evidence>
<accession>A0A8S3Y0J9</accession>
<proteinExistence type="inferred from homology"/>
<dbReference type="Pfam" id="PF00732">
    <property type="entry name" value="GMC_oxred_N"/>
    <property type="match status" value="1"/>
</dbReference>
<gene>
    <name evidence="4" type="ORF">PAPOLLO_LOCUS23052</name>
</gene>
<dbReference type="PANTHER" id="PTHR11552">
    <property type="entry name" value="GLUCOSE-METHANOL-CHOLINE GMC OXIDOREDUCTASE"/>
    <property type="match status" value="1"/>
</dbReference>
<name>A0A8S3Y0J9_PARAO</name>
<keyword evidence="5" id="KW-1185">Reference proteome</keyword>
<dbReference type="InterPro" id="IPR000172">
    <property type="entry name" value="GMC_OxRdtase_N"/>
</dbReference>
<dbReference type="PANTHER" id="PTHR11552:SF158">
    <property type="entry name" value="GH23626P-RELATED"/>
    <property type="match status" value="1"/>
</dbReference>